<dbReference type="SUPFAM" id="SSF52540">
    <property type="entry name" value="P-loop containing nucleoside triphosphate hydrolases"/>
    <property type="match status" value="1"/>
</dbReference>
<keyword evidence="4" id="KW-1185">Reference proteome</keyword>
<evidence type="ECO:0000256" key="1">
    <source>
        <dbReference type="SAM" id="MobiDB-lite"/>
    </source>
</evidence>
<evidence type="ECO:0000313" key="3">
    <source>
        <dbReference type="EMBL" id="PWA44899.1"/>
    </source>
</evidence>
<feature type="compositionally biased region" description="Polar residues" evidence="1">
    <location>
        <begin position="152"/>
        <end position="171"/>
    </location>
</feature>
<dbReference type="STRING" id="35608.A0A2U1L7C1"/>
<dbReference type="FunFam" id="3.40.50.300:FF:002884">
    <property type="entry name" value="ATP-dependent DNA helicase"/>
    <property type="match status" value="1"/>
</dbReference>
<dbReference type="Proteomes" id="UP000245207">
    <property type="component" value="Unassembled WGS sequence"/>
</dbReference>
<sequence length="656" mass="74064">MKTKQKTIRRTRSVSDFVSSDLSPAFEPIYCPNQPLKRKYPSSEGNLLTTSSTNSTKKIRTTNFPVDQPEAEFISGSLSVNGCLACSCDTHDPCSSSMSCQCQHRRSNAPNSSDLQEKYMHNRNPVNADPPTGHTTSSTGKRKRHSRITAASPPTQIQGAKVINNSTGSNSRGKRPRFIQGTCNQVCKHCKALFWYEERIKSSKRASPEYHRCCNNGKMFAMTSLGAEIDDSINRGRGPYVFKVSGRIYHYIGSMCPELNKRPKFLQHIYDTVNEVDNRLRHFKNSDGRLRREVVEDLISILDEHNELVKLFRTARDKIESGDISNFKLKLFGVVGSRQYDIPAGDSIGAIVFEGGPEVKTDYDVVIERRGGQPQRIDKLNPHYMSLHFPLLHIHGEEGYHLGLKLLDKAGEPPEKDKHMTMKMYYAYQLHDRLNQFSLLKRDMINSKVLDMLQGDSHAFNSNDEALPKTNDGGAIELLYPVEYLNTLKFPGLPPHTLILKIGAPIILLRNLNLAGGMCNGTRMIVTQILSKIIEARIVTGTRMSQKVFIPRILLIERDERLPFVFKRKQFPIKLCYAMTINKSQGQSLNNIGIYLPEPIFGHGQLYVALSRSTSPEGLKILIENQPGKDPNTTKNIVYKDFLSQVKITQANGWDF</sequence>
<comment type="caution">
    <text evidence="3">The sequence shown here is derived from an EMBL/GenBank/DDBJ whole genome shotgun (WGS) entry which is preliminary data.</text>
</comment>
<protein>
    <recommendedName>
        <fullName evidence="2">DNA helicase Pif1-like 2B domain-containing protein</fullName>
    </recommendedName>
</protein>
<dbReference type="Pfam" id="PF21530">
    <property type="entry name" value="Pif1_2B_dom"/>
    <property type="match status" value="1"/>
</dbReference>
<feature type="domain" description="DNA helicase Pif1-like 2B" evidence="2">
    <location>
        <begin position="483"/>
        <end position="528"/>
    </location>
</feature>
<accession>A0A2U1L7C1</accession>
<evidence type="ECO:0000313" key="4">
    <source>
        <dbReference type="Proteomes" id="UP000245207"/>
    </source>
</evidence>
<name>A0A2U1L7C1_ARTAN</name>
<dbReference type="PANTHER" id="PTHR45786:SF74">
    <property type="entry name" value="ATP-DEPENDENT DNA HELICASE"/>
    <property type="match status" value="1"/>
</dbReference>
<dbReference type="InterPro" id="IPR027417">
    <property type="entry name" value="P-loop_NTPase"/>
</dbReference>
<reference evidence="3 4" key="1">
    <citation type="journal article" date="2018" name="Mol. Plant">
        <title>The genome of Artemisia annua provides insight into the evolution of Asteraceae family and artemisinin biosynthesis.</title>
        <authorList>
            <person name="Shen Q."/>
            <person name="Zhang L."/>
            <person name="Liao Z."/>
            <person name="Wang S."/>
            <person name="Yan T."/>
            <person name="Shi P."/>
            <person name="Liu M."/>
            <person name="Fu X."/>
            <person name="Pan Q."/>
            <person name="Wang Y."/>
            <person name="Lv Z."/>
            <person name="Lu X."/>
            <person name="Zhang F."/>
            <person name="Jiang W."/>
            <person name="Ma Y."/>
            <person name="Chen M."/>
            <person name="Hao X."/>
            <person name="Li L."/>
            <person name="Tang Y."/>
            <person name="Lv G."/>
            <person name="Zhou Y."/>
            <person name="Sun X."/>
            <person name="Brodelius P.E."/>
            <person name="Rose J.K.C."/>
            <person name="Tang K."/>
        </authorList>
    </citation>
    <scope>NUCLEOTIDE SEQUENCE [LARGE SCALE GENOMIC DNA]</scope>
    <source>
        <strain evidence="4">cv. Huhao1</strain>
        <tissue evidence="3">Leaf</tissue>
    </source>
</reference>
<proteinExistence type="predicted"/>
<dbReference type="CDD" id="cd18809">
    <property type="entry name" value="SF1_C_RecD"/>
    <property type="match status" value="1"/>
</dbReference>
<dbReference type="AlphaFoldDB" id="A0A2U1L7C1"/>
<organism evidence="3 4">
    <name type="scientific">Artemisia annua</name>
    <name type="common">Sweet wormwood</name>
    <dbReference type="NCBI Taxonomy" id="35608"/>
    <lineage>
        <taxon>Eukaryota</taxon>
        <taxon>Viridiplantae</taxon>
        <taxon>Streptophyta</taxon>
        <taxon>Embryophyta</taxon>
        <taxon>Tracheophyta</taxon>
        <taxon>Spermatophyta</taxon>
        <taxon>Magnoliopsida</taxon>
        <taxon>eudicotyledons</taxon>
        <taxon>Gunneridae</taxon>
        <taxon>Pentapetalae</taxon>
        <taxon>asterids</taxon>
        <taxon>campanulids</taxon>
        <taxon>Asterales</taxon>
        <taxon>Asteraceae</taxon>
        <taxon>Asteroideae</taxon>
        <taxon>Anthemideae</taxon>
        <taxon>Artemisiinae</taxon>
        <taxon>Artemisia</taxon>
    </lineage>
</organism>
<dbReference type="InterPro" id="IPR049163">
    <property type="entry name" value="Pif1-like_2B_dom"/>
</dbReference>
<dbReference type="EMBL" id="PKPP01011047">
    <property type="protein sequence ID" value="PWA44899.1"/>
    <property type="molecule type" value="Genomic_DNA"/>
</dbReference>
<gene>
    <name evidence="3" type="ORF">CTI12_AA521800</name>
</gene>
<dbReference type="PANTHER" id="PTHR45786">
    <property type="entry name" value="DNA BINDING PROTEIN-LIKE"/>
    <property type="match status" value="1"/>
</dbReference>
<evidence type="ECO:0000259" key="2">
    <source>
        <dbReference type="Pfam" id="PF21530"/>
    </source>
</evidence>
<feature type="region of interest" description="Disordered" evidence="1">
    <location>
        <begin position="121"/>
        <end position="176"/>
    </location>
</feature>
<dbReference type="OrthoDB" id="1900198at2759"/>